<protein>
    <recommendedName>
        <fullName evidence="3">F-box domain-containing protein</fullName>
    </recommendedName>
</protein>
<sequence length="92" mass="10951">MNRNEEVKGAEEETRLQFTHLPMEIKCKIILFAIDAINNIRHVSKSWLSMCMDQSLTWSIPKSLPPLKLIFLDWHERTRFWTISIEVSKEHL</sequence>
<reference evidence="1" key="1">
    <citation type="submission" date="2023-10" db="EMBL/GenBank/DDBJ databases">
        <title>Genome assembly of Pristionchus species.</title>
        <authorList>
            <person name="Yoshida K."/>
            <person name="Sommer R.J."/>
        </authorList>
    </citation>
    <scope>NUCLEOTIDE SEQUENCE</scope>
    <source>
        <strain evidence="1">RS5133</strain>
    </source>
</reference>
<dbReference type="SUPFAM" id="SSF81383">
    <property type="entry name" value="F-box domain"/>
    <property type="match status" value="1"/>
</dbReference>
<gene>
    <name evidence="1" type="ORF">PFISCL1PPCAC_535</name>
</gene>
<dbReference type="AlphaFoldDB" id="A0AAV5USL2"/>
<keyword evidence="2" id="KW-1185">Reference proteome</keyword>
<evidence type="ECO:0000313" key="2">
    <source>
        <dbReference type="Proteomes" id="UP001432322"/>
    </source>
</evidence>
<proteinExistence type="predicted"/>
<feature type="non-terminal residue" evidence="1">
    <location>
        <position position="92"/>
    </location>
</feature>
<organism evidence="1 2">
    <name type="scientific">Pristionchus fissidentatus</name>
    <dbReference type="NCBI Taxonomy" id="1538716"/>
    <lineage>
        <taxon>Eukaryota</taxon>
        <taxon>Metazoa</taxon>
        <taxon>Ecdysozoa</taxon>
        <taxon>Nematoda</taxon>
        <taxon>Chromadorea</taxon>
        <taxon>Rhabditida</taxon>
        <taxon>Rhabditina</taxon>
        <taxon>Diplogasteromorpha</taxon>
        <taxon>Diplogasteroidea</taxon>
        <taxon>Neodiplogasteridae</taxon>
        <taxon>Pristionchus</taxon>
    </lineage>
</organism>
<dbReference type="EMBL" id="BTSY01000001">
    <property type="protein sequence ID" value="GMT09238.1"/>
    <property type="molecule type" value="Genomic_DNA"/>
</dbReference>
<evidence type="ECO:0008006" key="3">
    <source>
        <dbReference type="Google" id="ProtNLM"/>
    </source>
</evidence>
<name>A0AAV5USL2_9BILA</name>
<dbReference type="InterPro" id="IPR036047">
    <property type="entry name" value="F-box-like_dom_sf"/>
</dbReference>
<evidence type="ECO:0000313" key="1">
    <source>
        <dbReference type="EMBL" id="GMT09238.1"/>
    </source>
</evidence>
<dbReference type="Proteomes" id="UP001432322">
    <property type="component" value="Unassembled WGS sequence"/>
</dbReference>
<comment type="caution">
    <text evidence="1">The sequence shown here is derived from an EMBL/GenBank/DDBJ whole genome shotgun (WGS) entry which is preliminary data.</text>
</comment>
<accession>A0AAV5USL2</accession>